<accession>A0A397GME9</accession>
<comment type="caution">
    <text evidence="4">The sequence shown here is derived from an EMBL/GenBank/DDBJ whole genome shotgun (WGS) entry which is preliminary data.</text>
</comment>
<dbReference type="PRINTS" id="PR00753">
    <property type="entry name" value="ACCSYNTHASE"/>
</dbReference>
<dbReference type="AlphaFoldDB" id="A0A397GME9"/>
<dbReference type="InterPro" id="IPR004839">
    <property type="entry name" value="Aminotransferase_I/II_large"/>
</dbReference>
<sequence length="421" mass="46601">MKMALSTRANGVLSASSNNIMWEVMANLYDPETNPDGYYSVGVAENLLMHEHLLNHVHQHVHLTSKSLTYNDGASGSKRLKAAMARFLNRHLHPCTPLQPHHLILTNGVSAAVEHLSWAFADKGEGILLGRPYYGTFIADLSLRFGTEVVTVPFGGGDPLGADCVDAYRRALTRFEQQTGKKCRALLLCHPHNPLGRCYSRDVLVALMRLCQEHGMHFISDEVYALSVWGEGQFVSALSIDTKGIIDADRVHVLWGMSKDFGANGLRLGALISQGNKDVRAAVDSVALYSYVSGPADHIAANVLEDDAYTDEYIRLNCERVREAYEHTVGLLTQNQIPYMSGANAGFFVWVDLGTPYLKRHPEAIHEDVSEAVMQRLLKNKVFLASGALFGSETPGWFRIVFAHPRAYLDEALRRIVAALQ</sequence>
<protein>
    <recommendedName>
        <fullName evidence="3">Aminotransferase class I/classII large domain-containing protein</fullName>
    </recommendedName>
</protein>
<dbReference type="Proteomes" id="UP000215305">
    <property type="component" value="Unassembled WGS sequence"/>
</dbReference>
<dbReference type="EMBL" id="NKHU02000157">
    <property type="protein sequence ID" value="RHZ50656.1"/>
    <property type="molecule type" value="Genomic_DNA"/>
</dbReference>
<dbReference type="GO" id="GO:0008483">
    <property type="term" value="F:transaminase activity"/>
    <property type="evidence" value="ECO:0007669"/>
    <property type="project" value="TreeGrafter"/>
</dbReference>
<reference evidence="4" key="1">
    <citation type="submission" date="2018-08" db="EMBL/GenBank/DDBJ databases">
        <title>Draft genome sequence of azole-resistant Aspergillus thermomutatus (Neosartorya pseudofischeri) strain HMR AF 39, isolated from a human nasal aspirate.</title>
        <authorList>
            <person name="Parent-Michaud M."/>
            <person name="Dufresne P.J."/>
            <person name="Fournier E."/>
            <person name="Martineau C."/>
            <person name="Moreira S."/>
            <person name="Perkins V."/>
            <person name="De Repentigny L."/>
            <person name="Dufresne S.F."/>
        </authorList>
    </citation>
    <scope>NUCLEOTIDE SEQUENCE [LARGE SCALE GENOMIC DNA]</scope>
    <source>
        <strain evidence="4">HMR AF 39</strain>
    </source>
</reference>
<dbReference type="Gene3D" id="3.90.1150.10">
    <property type="entry name" value="Aspartate Aminotransferase, domain 1"/>
    <property type="match status" value="1"/>
</dbReference>
<evidence type="ECO:0000313" key="4">
    <source>
        <dbReference type="EMBL" id="RHZ50656.1"/>
    </source>
</evidence>
<dbReference type="InterPro" id="IPR004838">
    <property type="entry name" value="NHTrfase_class1_PyrdxlP-BS"/>
</dbReference>
<feature type="domain" description="Aminotransferase class I/classII large" evidence="3">
    <location>
        <begin position="74"/>
        <end position="416"/>
    </location>
</feature>
<dbReference type="Gene3D" id="3.40.640.10">
    <property type="entry name" value="Type I PLP-dependent aspartate aminotransferase-like (Major domain)"/>
    <property type="match status" value="1"/>
</dbReference>
<dbReference type="SUPFAM" id="SSF53383">
    <property type="entry name" value="PLP-dependent transferases"/>
    <property type="match status" value="1"/>
</dbReference>
<dbReference type="InterPro" id="IPR015422">
    <property type="entry name" value="PyrdxlP-dep_Trfase_small"/>
</dbReference>
<dbReference type="PROSITE" id="PS00105">
    <property type="entry name" value="AA_TRANSFER_CLASS_1"/>
    <property type="match status" value="1"/>
</dbReference>
<dbReference type="OrthoDB" id="7042322at2759"/>
<dbReference type="InterPro" id="IPR015421">
    <property type="entry name" value="PyrdxlP-dep_Trfase_major"/>
</dbReference>
<dbReference type="CDD" id="cd00609">
    <property type="entry name" value="AAT_like"/>
    <property type="match status" value="1"/>
</dbReference>
<evidence type="ECO:0000256" key="1">
    <source>
        <dbReference type="ARBA" id="ARBA00007441"/>
    </source>
</evidence>
<dbReference type="GeneID" id="38124086"/>
<organism evidence="4 5">
    <name type="scientific">Aspergillus thermomutatus</name>
    <name type="common">Neosartorya pseudofischeri</name>
    <dbReference type="NCBI Taxonomy" id="41047"/>
    <lineage>
        <taxon>Eukaryota</taxon>
        <taxon>Fungi</taxon>
        <taxon>Dikarya</taxon>
        <taxon>Ascomycota</taxon>
        <taxon>Pezizomycotina</taxon>
        <taxon>Eurotiomycetes</taxon>
        <taxon>Eurotiomycetidae</taxon>
        <taxon>Eurotiales</taxon>
        <taxon>Aspergillaceae</taxon>
        <taxon>Aspergillus</taxon>
        <taxon>Aspergillus subgen. Fumigati</taxon>
    </lineage>
</organism>
<name>A0A397GME9_ASPTH</name>
<evidence type="ECO:0000259" key="3">
    <source>
        <dbReference type="Pfam" id="PF00155"/>
    </source>
</evidence>
<dbReference type="GO" id="GO:0006520">
    <property type="term" value="P:amino acid metabolic process"/>
    <property type="evidence" value="ECO:0007669"/>
    <property type="project" value="TreeGrafter"/>
</dbReference>
<dbReference type="InterPro" id="IPR015424">
    <property type="entry name" value="PyrdxlP-dep_Trfase"/>
</dbReference>
<proteinExistence type="inferred from homology"/>
<dbReference type="PANTHER" id="PTHR43795">
    <property type="entry name" value="BIFUNCTIONAL ASPARTATE AMINOTRANSFERASE AND GLUTAMATE/ASPARTATE-PREPHENATE AMINOTRANSFERASE-RELATED"/>
    <property type="match status" value="1"/>
</dbReference>
<dbReference type="Pfam" id="PF00155">
    <property type="entry name" value="Aminotran_1_2"/>
    <property type="match status" value="1"/>
</dbReference>
<keyword evidence="5" id="KW-1185">Reference proteome</keyword>
<gene>
    <name evidence="4" type="ORF">CDV56_102112</name>
</gene>
<evidence type="ECO:0000256" key="2">
    <source>
        <dbReference type="ARBA" id="ARBA00022898"/>
    </source>
</evidence>
<dbReference type="PANTHER" id="PTHR43795:SF63">
    <property type="entry name" value="PUTATIVE (AFU_ORTHOLOGUE AFUA_4G00630)-RELATED"/>
    <property type="match status" value="1"/>
</dbReference>
<dbReference type="STRING" id="41047.A0A397GME9"/>
<comment type="similarity">
    <text evidence="1">Belongs to the class-I pyridoxal-phosphate-dependent aminotransferase family.</text>
</comment>
<dbReference type="InterPro" id="IPR050478">
    <property type="entry name" value="Ethylene_sulfur-biosynth"/>
</dbReference>
<dbReference type="RefSeq" id="XP_026612788.1">
    <property type="nucleotide sequence ID" value="XM_026755731.1"/>
</dbReference>
<dbReference type="GO" id="GO:0030170">
    <property type="term" value="F:pyridoxal phosphate binding"/>
    <property type="evidence" value="ECO:0007669"/>
    <property type="project" value="InterPro"/>
</dbReference>
<dbReference type="VEuPathDB" id="FungiDB:CDV56_102112"/>
<keyword evidence="2" id="KW-0663">Pyridoxal phosphate</keyword>
<evidence type="ECO:0000313" key="5">
    <source>
        <dbReference type="Proteomes" id="UP000215305"/>
    </source>
</evidence>